<sequence>MAGRQRAAASTGSSVNGQQLADLPAAGRRVNSGGVNSGGVNSGGVNSGGVNSVNGQRRQRAAAGGGVNGRRRGGGR</sequence>
<feature type="region of interest" description="Disordered" evidence="1">
    <location>
        <begin position="1"/>
        <end position="76"/>
    </location>
</feature>
<reference evidence="3" key="1">
    <citation type="journal article" date="2019" name="Int. J. Syst. Evol. Microbiol.">
        <title>The Global Catalogue of Microorganisms (GCM) 10K type strain sequencing project: providing services to taxonomists for standard genome sequencing and annotation.</title>
        <authorList>
            <consortium name="The Broad Institute Genomics Platform"/>
            <consortium name="The Broad Institute Genome Sequencing Center for Infectious Disease"/>
            <person name="Wu L."/>
            <person name="Ma J."/>
        </authorList>
    </citation>
    <scope>NUCLEOTIDE SEQUENCE [LARGE SCALE GENOMIC DNA]</scope>
    <source>
        <strain evidence="3">JCM 15933</strain>
    </source>
</reference>
<evidence type="ECO:0000313" key="3">
    <source>
        <dbReference type="Proteomes" id="UP001501470"/>
    </source>
</evidence>
<name>A0ABP4M4T0_9ACTN</name>
<gene>
    <name evidence="2" type="ORF">GCM10009827_064950</name>
</gene>
<proteinExistence type="predicted"/>
<evidence type="ECO:0000313" key="2">
    <source>
        <dbReference type="EMBL" id="GAA1537198.1"/>
    </source>
</evidence>
<protein>
    <submittedName>
        <fullName evidence="2">Uncharacterized protein</fullName>
    </submittedName>
</protein>
<feature type="compositionally biased region" description="Gly residues" evidence="1">
    <location>
        <begin position="35"/>
        <end position="47"/>
    </location>
</feature>
<keyword evidence="3" id="KW-1185">Reference proteome</keyword>
<dbReference type="Proteomes" id="UP001501470">
    <property type="component" value="Unassembled WGS sequence"/>
</dbReference>
<comment type="caution">
    <text evidence="2">The sequence shown here is derived from an EMBL/GenBank/DDBJ whole genome shotgun (WGS) entry which is preliminary data.</text>
</comment>
<accession>A0ABP4M4T0</accession>
<evidence type="ECO:0000256" key="1">
    <source>
        <dbReference type="SAM" id="MobiDB-lite"/>
    </source>
</evidence>
<feature type="compositionally biased region" description="Polar residues" evidence="1">
    <location>
        <begin position="8"/>
        <end position="19"/>
    </location>
</feature>
<organism evidence="2 3">
    <name type="scientific">Dactylosporangium maewongense</name>
    <dbReference type="NCBI Taxonomy" id="634393"/>
    <lineage>
        <taxon>Bacteria</taxon>
        <taxon>Bacillati</taxon>
        <taxon>Actinomycetota</taxon>
        <taxon>Actinomycetes</taxon>
        <taxon>Micromonosporales</taxon>
        <taxon>Micromonosporaceae</taxon>
        <taxon>Dactylosporangium</taxon>
    </lineage>
</organism>
<dbReference type="EMBL" id="BAAAQD010000014">
    <property type="protein sequence ID" value="GAA1537198.1"/>
    <property type="molecule type" value="Genomic_DNA"/>
</dbReference>